<evidence type="ECO:0000256" key="4">
    <source>
        <dbReference type="ARBA" id="ARBA00012086"/>
    </source>
</evidence>
<evidence type="ECO:0000256" key="9">
    <source>
        <dbReference type="ARBA" id="ARBA00023239"/>
    </source>
</evidence>
<comment type="pathway">
    <text evidence="2 12">Amino-acid biosynthesis; L-lysine biosynthesis via DAP pathway; (S)-tetrahydrodipicolinate from L-aspartate: step 3/4.</text>
</comment>
<dbReference type="UniPathway" id="UPA00034">
    <property type="reaction ID" value="UER00017"/>
</dbReference>
<keyword evidence="7 12" id="KW-0220">Diaminopimelate biosynthesis</keyword>
<dbReference type="Proteomes" id="UP000033869">
    <property type="component" value="Unassembled WGS sequence"/>
</dbReference>
<accession>A0A0G0Z7R6</accession>
<feature type="site" description="Part of a proton relay during catalysis" evidence="12">
    <location>
        <position position="51"/>
    </location>
</feature>
<feature type="active site" description="Schiff-base intermediate with substrate" evidence="12 14">
    <location>
        <position position="169"/>
    </location>
</feature>
<dbReference type="SUPFAM" id="SSF51569">
    <property type="entry name" value="Aldolase"/>
    <property type="match status" value="1"/>
</dbReference>
<comment type="caution">
    <text evidence="16">The sequence shown here is derived from an EMBL/GenBank/DDBJ whole genome shotgun (WGS) entry which is preliminary data.</text>
</comment>
<comment type="caution">
    <text evidence="12">Was originally thought to be a dihydrodipicolinate synthase (DHDPS), catalyzing the condensation of (S)-aspartate-beta-semialdehyde [(S)-ASA] and pyruvate to dihydrodipicolinate (DHDP). However, it was shown in E.coli that the product of the enzymatic reaction is not dihydrodipicolinate but in fact (4S)-4-hydroxy-2,3,4,5-tetrahydro-(2S)-dipicolinic acid (HTPA), and that the consecutive dehydration reaction leading to DHDP is not spontaneous but catalyzed by DapB.</text>
</comment>
<evidence type="ECO:0000256" key="15">
    <source>
        <dbReference type="PIRSR" id="PIRSR001365-2"/>
    </source>
</evidence>
<dbReference type="InterPro" id="IPR020625">
    <property type="entry name" value="Schiff_base-form_aldolases_AS"/>
</dbReference>
<dbReference type="EC" id="4.3.3.7" evidence="4 12"/>
<dbReference type="PANTHER" id="PTHR12128:SF66">
    <property type="entry name" value="4-HYDROXY-2-OXOGLUTARATE ALDOLASE, MITOCHONDRIAL"/>
    <property type="match status" value="1"/>
</dbReference>
<evidence type="ECO:0000256" key="10">
    <source>
        <dbReference type="ARBA" id="ARBA00023270"/>
    </source>
</evidence>
<evidence type="ECO:0000256" key="12">
    <source>
        <dbReference type="HAMAP-Rule" id="MF_00418"/>
    </source>
</evidence>
<comment type="subcellular location">
    <subcellularLocation>
        <location evidence="12">Cytoplasm</location>
    </subcellularLocation>
</comment>
<sequence length="307" mass="33339">MKPWELLGCIVAMVTPFLPNDSETLDEEGLRKLINYLIADQQVSGIVPCGTTGEAPTLTHEEHLDVIRITVEEVNGRVPVIAGAGSNSTREAIELTKAAASAGADATLQVGPYYNKPNQVGIIKHFEKIANATDLPIILYNIPGRTGKNIEPETIVKLSKEFPTIVALKDASGDLNQTMKVIEGTLASRFHVYSGDDSLTLPILSIGGHGVISVAGLIMGKEIQNMIDLALNFQYGTAMEIHYDLLKLMNALFVEPNPAPIKQALNWMGLPAGPVRLPLVDISPMSQELLRNELVRLNKIEEFVQPS</sequence>
<evidence type="ECO:0000256" key="8">
    <source>
        <dbReference type="ARBA" id="ARBA00023154"/>
    </source>
</evidence>
<keyword evidence="8 12" id="KW-0457">Lysine biosynthesis</keyword>
<dbReference type="PANTHER" id="PTHR12128">
    <property type="entry name" value="DIHYDRODIPICOLINATE SYNTHASE"/>
    <property type="match status" value="1"/>
</dbReference>
<dbReference type="GO" id="GO:0008840">
    <property type="term" value="F:4-hydroxy-tetrahydrodipicolinate synthase activity"/>
    <property type="evidence" value="ECO:0007669"/>
    <property type="project" value="UniProtKB-UniRule"/>
</dbReference>
<proteinExistence type="inferred from homology"/>
<dbReference type="PATRIC" id="fig|1618344.3.peg.780"/>
<gene>
    <name evidence="12" type="primary">dapA</name>
    <name evidence="16" type="ORF">UU65_C0003G0123</name>
</gene>
<organism evidence="16 17">
    <name type="scientific">candidate division CPR2 bacterium GW2011_GWC1_41_48</name>
    <dbReference type="NCBI Taxonomy" id="1618344"/>
    <lineage>
        <taxon>Bacteria</taxon>
        <taxon>Bacteria division CPR2</taxon>
    </lineage>
</organism>
<dbReference type="InterPro" id="IPR002220">
    <property type="entry name" value="DapA-like"/>
</dbReference>
<evidence type="ECO:0000313" key="16">
    <source>
        <dbReference type="EMBL" id="KKS09068.1"/>
    </source>
</evidence>
<feature type="active site" description="Proton donor/acceptor" evidence="12 14">
    <location>
        <position position="140"/>
    </location>
</feature>
<name>A0A0G0Z7R6_UNCC2</name>
<dbReference type="EMBL" id="LCBL01000003">
    <property type="protein sequence ID" value="KKS09068.1"/>
    <property type="molecule type" value="Genomic_DNA"/>
</dbReference>
<keyword evidence="6 12" id="KW-0028">Amino-acid biosynthesis</keyword>
<keyword evidence="5 12" id="KW-0963">Cytoplasm</keyword>
<dbReference type="GO" id="GO:0005829">
    <property type="term" value="C:cytosol"/>
    <property type="evidence" value="ECO:0007669"/>
    <property type="project" value="TreeGrafter"/>
</dbReference>
<dbReference type="SMART" id="SM01130">
    <property type="entry name" value="DHDPS"/>
    <property type="match status" value="1"/>
</dbReference>
<keyword evidence="9 12" id="KW-0456">Lyase</keyword>
<dbReference type="HAMAP" id="MF_00418">
    <property type="entry name" value="DapA"/>
    <property type="match status" value="1"/>
</dbReference>
<keyword evidence="10 12" id="KW-0704">Schiff base</keyword>
<dbReference type="PROSITE" id="PS00666">
    <property type="entry name" value="DHDPS_2"/>
    <property type="match status" value="1"/>
</dbReference>
<dbReference type="AlphaFoldDB" id="A0A0G0Z7R6"/>
<evidence type="ECO:0000256" key="3">
    <source>
        <dbReference type="ARBA" id="ARBA00007592"/>
    </source>
</evidence>
<dbReference type="Gene3D" id="3.20.20.70">
    <property type="entry name" value="Aldolase class I"/>
    <property type="match status" value="1"/>
</dbReference>
<feature type="binding site" evidence="12 15">
    <location>
        <position position="52"/>
    </location>
    <ligand>
        <name>pyruvate</name>
        <dbReference type="ChEBI" id="CHEBI:15361"/>
    </ligand>
</feature>
<dbReference type="Pfam" id="PF00701">
    <property type="entry name" value="DHDPS"/>
    <property type="match status" value="1"/>
</dbReference>
<feature type="binding site" evidence="12 15">
    <location>
        <position position="212"/>
    </location>
    <ligand>
        <name>pyruvate</name>
        <dbReference type="ChEBI" id="CHEBI:15361"/>
    </ligand>
</feature>
<reference evidence="16 17" key="1">
    <citation type="journal article" date="2015" name="Nature">
        <title>rRNA introns, odd ribosomes, and small enigmatic genomes across a large radiation of phyla.</title>
        <authorList>
            <person name="Brown C.T."/>
            <person name="Hug L.A."/>
            <person name="Thomas B.C."/>
            <person name="Sharon I."/>
            <person name="Castelle C.J."/>
            <person name="Singh A."/>
            <person name="Wilkins M.J."/>
            <person name="Williams K.H."/>
            <person name="Banfield J.F."/>
        </authorList>
    </citation>
    <scope>NUCLEOTIDE SEQUENCE [LARGE SCALE GENOMIC DNA]</scope>
</reference>
<dbReference type="PROSITE" id="PS00665">
    <property type="entry name" value="DHDPS_1"/>
    <property type="match status" value="1"/>
</dbReference>
<feature type="site" description="Part of a proton relay during catalysis" evidence="12">
    <location>
        <position position="114"/>
    </location>
</feature>
<dbReference type="InterPro" id="IPR013785">
    <property type="entry name" value="Aldolase_TIM"/>
</dbReference>
<evidence type="ECO:0000256" key="14">
    <source>
        <dbReference type="PIRSR" id="PIRSR001365-1"/>
    </source>
</evidence>
<evidence type="ECO:0000256" key="6">
    <source>
        <dbReference type="ARBA" id="ARBA00022605"/>
    </source>
</evidence>
<comment type="similarity">
    <text evidence="3 12 13">Belongs to the DapA family.</text>
</comment>
<evidence type="ECO:0000256" key="13">
    <source>
        <dbReference type="PIRNR" id="PIRNR001365"/>
    </source>
</evidence>
<dbReference type="GO" id="GO:0019877">
    <property type="term" value="P:diaminopimelate biosynthetic process"/>
    <property type="evidence" value="ECO:0007669"/>
    <property type="project" value="UniProtKB-UniRule"/>
</dbReference>
<evidence type="ECO:0000256" key="11">
    <source>
        <dbReference type="ARBA" id="ARBA00047836"/>
    </source>
</evidence>
<dbReference type="NCBIfam" id="TIGR00674">
    <property type="entry name" value="dapA"/>
    <property type="match status" value="1"/>
</dbReference>
<comment type="catalytic activity">
    <reaction evidence="11 12">
        <text>L-aspartate 4-semialdehyde + pyruvate = (2S,4S)-4-hydroxy-2,3,4,5-tetrahydrodipicolinate + H2O + H(+)</text>
        <dbReference type="Rhea" id="RHEA:34171"/>
        <dbReference type="ChEBI" id="CHEBI:15361"/>
        <dbReference type="ChEBI" id="CHEBI:15377"/>
        <dbReference type="ChEBI" id="CHEBI:15378"/>
        <dbReference type="ChEBI" id="CHEBI:67139"/>
        <dbReference type="ChEBI" id="CHEBI:537519"/>
        <dbReference type="EC" id="4.3.3.7"/>
    </reaction>
</comment>
<dbReference type="CDD" id="cd00950">
    <property type="entry name" value="DHDPS"/>
    <property type="match status" value="1"/>
</dbReference>
<dbReference type="PIRSF" id="PIRSF001365">
    <property type="entry name" value="DHDPS"/>
    <property type="match status" value="1"/>
</dbReference>
<evidence type="ECO:0000256" key="2">
    <source>
        <dbReference type="ARBA" id="ARBA00005120"/>
    </source>
</evidence>
<evidence type="ECO:0000256" key="1">
    <source>
        <dbReference type="ARBA" id="ARBA00003294"/>
    </source>
</evidence>
<evidence type="ECO:0000256" key="7">
    <source>
        <dbReference type="ARBA" id="ARBA00022915"/>
    </source>
</evidence>
<protein>
    <recommendedName>
        <fullName evidence="4 12">4-hydroxy-tetrahydrodipicolinate synthase</fullName>
        <shortName evidence="12">HTPA synthase</shortName>
        <ecNumber evidence="4 12">4.3.3.7</ecNumber>
    </recommendedName>
</protein>
<evidence type="ECO:0000313" key="17">
    <source>
        <dbReference type="Proteomes" id="UP000033869"/>
    </source>
</evidence>
<dbReference type="InterPro" id="IPR020624">
    <property type="entry name" value="Schiff_base-form_aldolases_CS"/>
</dbReference>
<dbReference type="InterPro" id="IPR005263">
    <property type="entry name" value="DapA"/>
</dbReference>
<dbReference type="GO" id="GO:0009089">
    <property type="term" value="P:lysine biosynthetic process via diaminopimelate"/>
    <property type="evidence" value="ECO:0007669"/>
    <property type="project" value="UniProtKB-UniRule"/>
</dbReference>
<dbReference type="PRINTS" id="PR00146">
    <property type="entry name" value="DHPICSNTHASE"/>
</dbReference>
<evidence type="ECO:0000256" key="5">
    <source>
        <dbReference type="ARBA" id="ARBA00022490"/>
    </source>
</evidence>
<comment type="subunit">
    <text evidence="12">Homotetramer; dimer of dimers.</text>
</comment>
<comment type="function">
    <text evidence="1 12">Catalyzes the condensation of (S)-aspartate-beta-semialdehyde [(S)-ASA] and pyruvate to 4-hydroxy-tetrahydrodipicolinate (HTPA).</text>
</comment>